<dbReference type="AlphaFoldDB" id="A0A7R8CZ71"/>
<keyword evidence="2" id="KW-1185">Reference proteome</keyword>
<name>A0A7R8CZ71_LEPSM</name>
<protein>
    <submittedName>
        <fullName evidence="1">(salmon louse) hypothetical protein</fullName>
    </submittedName>
</protein>
<organism evidence="1 2">
    <name type="scientific">Lepeophtheirus salmonis</name>
    <name type="common">Salmon louse</name>
    <name type="synonym">Caligus salmonis</name>
    <dbReference type="NCBI Taxonomy" id="72036"/>
    <lineage>
        <taxon>Eukaryota</taxon>
        <taxon>Metazoa</taxon>
        <taxon>Ecdysozoa</taxon>
        <taxon>Arthropoda</taxon>
        <taxon>Crustacea</taxon>
        <taxon>Multicrustacea</taxon>
        <taxon>Hexanauplia</taxon>
        <taxon>Copepoda</taxon>
        <taxon>Siphonostomatoida</taxon>
        <taxon>Caligidae</taxon>
        <taxon>Lepeophtheirus</taxon>
    </lineage>
</organism>
<dbReference type="Proteomes" id="UP000675881">
    <property type="component" value="Chromosome 6"/>
</dbReference>
<proteinExistence type="predicted"/>
<evidence type="ECO:0000313" key="1">
    <source>
        <dbReference type="EMBL" id="CAF2973722.1"/>
    </source>
</evidence>
<gene>
    <name evidence="1" type="ORF">LSAA_11355</name>
</gene>
<sequence length="198" mass="22494">MVSVSSINYPQYILDDDLSIVYAYSDGLPPSDYDSFNKQTEVPTIIEDSTDTESLSGYISSEMQTDLKYKDLETLKPILNCSHDEASVTLVSNTIKQYGHLSSESLSNILLLLIRANTFVIMSVYKCICAATNTRFLLHMMSNVIRIQNDGIGALSYCDFHKHYSTLFMDTIKRLFDHFISIMAYGLLSHARHRLLYC</sequence>
<evidence type="ECO:0000313" key="2">
    <source>
        <dbReference type="Proteomes" id="UP000675881"/>
    </source>
</evidence>
<accession>A0A7R8CZ71</accession>
<dbReference type="EMBL" id="HG994585">
    <property type="protein sequence ID" value="CAF2973722.1"/>
    <property type="molecule type" value="Genomic_DNA"/>
</dbReference>
<reference evidence="1" key="1">
    <citation type="submission" date="2021-02" db="EMBL/GenBank/DDBJ databases">
        <authorList>
            <person name="Bekaert M."/>
        </authorList>
    </citation>
    <scope>NUCLEOTIDE SEQUENCE</scope>
    <source>
        <strain evidence="1">IoA-00</strain>
    </source>
</reference>